<proteinExistence type="predicted"/>
<organism evidence="3">
    <name type="scientific">bioreactor metagenome</name>
    <dbReference type="NCBI Taxonomy" id="1076179"/>
    <lineage>
        <taxon>unclassified sequences</taxon>
        <taxon>metagenomes</taxon>
        <taxon>ecological metagenomes</taxon>
    </lineage>
</organism>
<protein>
    <submittedName>
        <fullName evidence="3">Deoxyguanosinetriphosphate triphosphohydrolase-like protein</fullName>
    </submittedName>
</protein>
<gene>
    <name evidence="3" type="ORF">SDC9_34816</name>
</gene>
<evidence type="ECO:0000313" key="3">
    <source>
        <dbReference type="EMBL" id="MPL88788.1"/>
    </source>
</evidence>
<dbReference type="PANTHER" id="PTHR35795:SF1">
    <property type="entry name" value="BIS(5'-NUCLEOSYL)-TETRAPHOSPHATASE, SYMMETRICAL"/>
    <property type="match status" value="1"/>
</dbReference>
<sequence>MLIREKAEAREEKLLAPWATKSRMATRIQEEEMDPIRTAFQRDRDRILHSTAFRKLKHKTQVYLASGDHYRTRLTHSMEVAQISRTIAGALDLNEDLVEAAALGHDIGHTPFGHAGERAMAECVGYFHHNEQSLRVADIYGRNGRGLNLTSQVREAILCHTGDILPTTLEGMIVRRCDRIAYLCHDYDDGSSVGMVGPESLPEIVATRLGTDPSVILDVLVNNIIELSLNTPKITLDPYYEEAVTAFRAFMFEQVYSCPAMMVEQKKAEHVVKTLMNMFLTLPERLPIEAREQIDRFGVEQACIDYVSGITDEAAVRIFRKYFEPAI</sequence>
<feature type="domain" description="HD" evidence="2">
    <location>
        <begin position="73"/>
        <end position="183"/>
    </location>
</feature>
<dbReference type="InterPro" id="IPR003607">
    <property type="entry name" value="HD/PDEase_dom"/>
</dbReference>
<dbReference type="PROSITE" id="PS51831">
    <property type="entry name" value="HD"/>
    <property type="match status" value="1"/>
</dbReference>
<comment type="caution">
    <text evidence="3">The sequence shown here is derived from an EMBL/GenBank/DDBJ whole genome shotgun (WGS) entry which is preliminary data.</text>
</comment>
<dbReference type="AlphaFoldDB" id="A0A644VBT2"/>
<dbReference type="PANTHER" id="PTHR35795">
    <property type="entry name" value="SLR1885 PROTEIN"/>
    <property type="match status" value="1"/>
</dbReference>
<dbReference type="SMART" id="SM00471">
    <property type="entry name" value="HDc"/>
    <property type="match status" value="1"/>
</dbReference>
<dbReference type="InterPro" id="IPR051094">
    <property type="entry name" value="Diverse_Catalytic_Enzymes"/>
</dbReference>
<keyword evidence="1 3" id="KW-0378">Hydrolase</keyword>
<dbReference type="CDD" id="cd00077">
    <property type="entry name" value="HDc"/>
    <property type="match status" value="1"/>
</dbReference>
<dbReference type="Pfam" id="PF13286">
    <property type="entry name" value="HD_assoc"/>
    <property type="match status" value="1"/>
</dbReference>
<dbReference type="Gene3D" id="1.10.3210.10">
    <property type="entry name" value="Hypothetical protein af1432"/>
    <property type="match status" value="1"/>
</dbReference>
<dbReference type="SUPFAM" id="SSF109604">
    <property type="entry name" value="HD-domain/PDEase-like"/>
    <property type="match status" value="1"/>
</dbReference>
<dbReference type="Pfam" id="PF01966">
    <property type="entry name" value="HD"/>
    <property type="match status" value="1"/>
</dbReference>
<reference evidence="3" key="1">
    <citation type="submission" date="2019-08" db="EMBL/GenBank/DDBJ databases">
        <authorList>
            <person name="Kucharzyk K."/>
            <person name="Murdoch R.W."/>
            <person name="Higgins S."/>
            <person name="Loffler F."/>
        </authorList>
    </citation>
    <scope>NUCLEOTIDE SEQUENCE</scope>
</reference>
<dbReference type="EMBL" id="VSSQ01000265">
    <property type="protein sequence ID" value="MPL88788.1"/>
    <property type="molecule type" value="Genomic_DNA"/>
</dbReference>
<evidence type="ECO:0000256" key="1">
    <source>
        <dbReference type="ARBA" id="ARBA00022801"/>
    </source>
</evidence>
<name>A0A644VBT2_9ZZZZ</name>
<dbReference type="InterPro" id="IPR026875">
    <property type="entry name" value="PHydrolase_assoc_dom"/>
</dbReference>
<evidence type="ECO:0000259" key="2">
    <source>
        <dbReference type="PROSITE" id="PS51831"/>
    </source>
</evidence>
<dbReference type="InterPro" id="IPR006674">
    <property type="entry name" value="HD_domain"/>
</dbReference>
<accession>A0A644VBT2</accession>
<dbReference type="GO" id="GO:0016787">
    <property type="term" value="F:hydrolase activity"/>
    <property type="evidence" value="ECO:0007669"/>
    <property type="project" value="UniProtKB-KW"/>
</dbReference>